<organism evidence="1">
    <name type="scientific">Rhizophora mucronata</name>
    <name type="common">Asiatic mangrove</name>
    <dbReference type="NCBI Taxonomy" id="61149"/>
    <lineage>
        <taxon>Eukaryota</taxon>
        <taxon>Viridiplantae</taxon>
        <taxon>Streptophyta</taxon>
        <taxon>Embryophyta</taxon>
        <taxon>Tracheophyta</taxon>
        <taxon>Spermatophyta</taxon>
        <taxon>Magnoliopsida</taxon>
        <taxon>eudicotyledons</taxon>
        <taxon>Gunneridae</taxon>
        <taxon>Pentapetalae</taxon>
        <taxon>rosids</taxon>
        <taxon>fabids</taxon>
        <taxon>Malpighiales</taxon>
        <taxon>Rhizophoraceae</taxon>
        <taxon>Rhizophora</taxon>
    </lineage>
</organism>
<reference evidence="1" key="1">
    <citation type="submission" date="2018-02" db="EMBL/GenBank/DDBJ databases">
        <title>Rhizophora mucronata_Transcriptome.</title>
        <authorList>
            <person name="Meera S.P."/>
            <person name="Sreeshan A."/>
            <person name="Augustine A."/>
        </authorList>
    </citation>
    <scope>NUCLEOTIDE SEQUENCE</scope>
    <source>
        <tissue evidence="1">Leaf</tissue>
    </source>
</reference>
<dbReference type="EMBL" id="GGEC01083902">
    <property type="protein sequence ID" value="MBX64386.1"/>
    <property type="molecule type" value="Transcribed_RNA"/>
</dbReference>
<protein>
    <submittedName>
        <fullName evidence="1">Uncharacterized protein</fullName>
    </submittedName>
</protein>
<dbReference type="AlphaFoldDB" id="A0A2P2QBL7"/>
<accession>A0A2P2QBL7</accession>
<evidence type="ECO:0000313" key="1">
    <source>
        <dbReference type="EMBL" id="MBX64386.1"/>
    </source>
</evidence>
<sequence>MRKVQVALESLGHHELVFTTTSFYRPINLSIHINVPKGRKICLHHYVVIQEHHLVQTWKQLREMNSDMIHH</sequence>
<proteinExistence type="predicted"/>
<name>A0A2P2QBL7_RHIMU</name>